<feature type="domain" description="Exonuclease" evidence="4">
    <location>
        <begin position="38"/>
        <end position="212"/>
    </location>
</feature>
<dbReference type="Proteomes" id="UP001595805">
    <property type="component" value="Unassembled WGS sequence"/>
</dbReference>
<dbReference type="Pfam" id="PF00929">
    <property type="entry name" value="RNase_T"/>
    <property type="match status" value="1"/>
</dbReference>
<dbReference type="Gene3D" id="3.30.420.10">
    <property type="entry name" value="Ribonuclease H-like superfamily/Ribonuclease H"/>
    <property type="match status" value="1"/>
</dbReference>
<dbReference type="InterPro" id="IPR036397">
    <property type="entry name" value="RNaseH_sf"/>
</dbReference>
<dbReference type="SUPFAM" id="SSF53098">
    <property type="entry name" value="Ribonuclease H-like"/>
    <property type="match status" value="1"/>
</dbReference>
<proteinExistence type="predicted"/>
<dbReference type="EMBL" id="JBHRZS010000006">
    <property type="protein sequence ID" value="MFC3879550.1"/>
    <property type="molecule type" value="Genomic_DNA"/>
</dbReference>
<keyword evidence="1" id="KW-0540">Nuclease</keyword>
<dbReference type="PANTHER" id="PTHR30231:SF4">
    <property type="entry name" value="PROTEIN NEN2"/>
    <property type="match status" value="1"/>
</dbReference>
<evidence type="ECO:0000313" key="5">
    <source>
        <dbReference type="EMBL" id="MFC3879550.1"/>
    </source>
</evidence>
<sequence length="223" mass="25204">MIWPFGSKKKIPETDFVKRYLDENSRKIPGIRQLDLLEFVVFDTETTGLNPKEDFILSFGAVKIQERKILVNTAVEWYPNSPKAGSQTAEIHGLLRPEATLEIQSFIKQVLAYFSNSILVGHHVGFDLQMLHKASKAYGLPRLVNPTLDTMNLAIRLDYGPSPDRQMVPMKEYGLDTLCDRFGIATEDRHTAPGDAFLTAQLLLKLLKLAEQKGINTFSDLLR</sequence>
<dbReference type="RefSeq" id="WP_377904080.1">
    <property type="nucleotide sequence ID" value="NZ_JBHRZS010000006.1"/>
</dbReference>
<dbReference type="InterPro" id="IPR012337">
    <property type="entry name" value="RNaseH-like_sf"/>
</dbReference>
<evidence type="ECO:0000313" key="6">
    <source>
        <dbReference type="Proteomes" id="UP001595805"/>
    </source>
</evidence>
<evidence type="ECO:0000256" key="1">
    <source>
        <dbReference type="ARBA" id="ARBA00022722"/>
    </source>
</evidence>
<dbReference type="CDD" id="cd06127">
    <property type="entry name" value="DEDDh"/>
    <property type="match status" value="1"/>
</dbReference>
<keyword evidence="3" id="KW-0269">Exonuclease</keyword>
<protein>
    <submittedName>
        <fullName evidence="5">PolC-type DNA polymerase III</fullName>
    </submittedName>
</protein>
<gene>
    <name evidence="5" type="ORF">ACFOSV_05165</name>
</gene>
<evidence type="ECO:0000259" key="4">
    <source>
        <dbReference type="SMART" id="SM00479"/>
    </source>
</evidence>
<evidence type="ECO:0000256" key="2">
    <source>
        <dbReference type="ARBA" id="ARBA00022801"/>
    </source>
</evidence>
<accession>A0ABV8APM4</accession>
<dbReference type="PANTHER" id="PTHR30231">
    <property type="entry name" value="DNA POLYMERASE III SUBUNIT EPSILON"/>
    <property type="match status" value="1"/>
</dbReference>
<organism evidence="5 6">
    <name type="scientific">Algoriphagus namhaensis</name>
    <dbReference type="NCBI Taxonomy" id="915353"/>
    <lineage>
        <taxon>Bacteria</taxon>
        <taxon>Pseudomonadati</taxon>
        <taxon>Bacteroidota</taxon>
        <taxon>Cytophagia</taxon>
        <taxon>Cytophagales</taxon>
        <taxon>Cyclobacteriaceae</taxon>
        <taxon>Algoriphagus</taxon>
    </lineage>
</organism>
<comment type="caution">
    <text evidence="5">The sequence shown here is derived from an EMBL/GenBank/DDBJ whole genome shotgun (WGS) entry which is preliminary data.</text>
</comment>
<evidence type="ECO:0000256" key="3">
    <source>
        <dbReference type="ARBA" id="ARBA00022839"/>
    </source>
</evidence>
<keyword evidence="2" id="KW-0378">Hydrolase</keyword>
<dbReference type="SMART" id="SM00479">
    <property type="entry name" value="EXOIII"/>
    <property type="match status" value="1"/>
</dbReference>
<keyword evidence="6" id="KW-1185">Reference proteome</keyword>
<reference evidence="6" key="1">
    <citation type="journal article" date="2019" name="Int. J. Syst. Evol. Microbiol.">
        <title>The Global Catalogue of Microorganisms (GCM) 10K type strain sequencing project: providing services to taxonomists for standard genome sequencing and annotation.</title>
        <authorList>
            <consortium name="The Broad Institute Genomics Platform"/>
            <consortium name="The Broad Institute Genome Sequencing Center for Infectious Disease"/>
            <person name="Wu L."/>
            <person name="Ma J."/>
        </authorList>
    </citation>
    <scope>NUCLEOTIDE SEQUENCE [LARGE SCALE GENOMIC DNA]</scope>
    <source>
        <strain evidence="6">CCUG 60523</strain>
    </source>
</reference>
<dbReference type="InterPro" id="IPR013520">
    <property type="entry name" value="Ribonucl_H"/>
</dbReference>
<name>A0ABV8APM4_9BACT</name>